<dbReference type="EMBL" id="CAJOAY010010055">
    <property type="protein sequence ID" value="CAF4215173.1"/>
    <property type="molecule type" value="Genomic_DNA"/>
</dbReference>
<accession>A0A820CC55</accession>
<proteinExistence type="predicted"/>
<protein>
    <submittedName>
        <fullName evidence="1">Uncharacterized protein</fullName>
    </submittedName>
</protein>
<comment type="caution">
    <text evidence="1">The sequence shown here is derived from an EMBL/GenBank/DDBJ whole genome shotgun (WGS) entry which is preliminary data.</text>
</comment>
<name>A0A820CC55_9BILA</name>
<reference evidence="1" key="1">
    <citation type="submission" date="2021-02" db="EMBL/GenBank/DDBJ databases">
        <authorList>
            <person name="Nowell W R."/>
        </authorList>
    </citation>
    <scope>NUCLEOTIDE SEQUENCE</scope>
</reference>
<feature type="non-terminal residue" evidence="1">
    <location>
        <position position="32"/>
    </location>
</feature>
<evidence type="ECO:0000313" key="1">
    <source>
        <dbReference type="EMBL" id="CAF4215173.1"/>
    </source>
</evidence>
<evidence type="ECO:0000313" key="2">
    <source>
        <dbReference type="Proteomes" id="UP000663881"/>
    </source>
</evidence>
<organism evidence="1 2">
    <name type="scientific">Adineta steineri</name>
    <dbReference type="NCBI Taxonomy" id="433720"/>
    <lineage>
        <taxon>Eukaryota</taxon>
        <taxon>Metazoa</taxon>
        <taxon>Spiralia</taxon>
        <taxon>Gnathifera</taxon>
        <taxon>Rotifera</taxon>
        <taxon>Eurotatoria</taxon>
        <taxon>Bdelloidea</taxon>
        <taxon>Adinetida</taxon>
        <taxon>Adinetidae</taxon>
        <taxon>Adineta</taxon>
    </lineage>
</organism>
<dbReference type="Proteomes" id="UP000663881">
    <property type="component" value="Unassembled WGS sequence"/>
</dbReference>
<sequence length="32" mass="3702">MSSDNELFRGRFDNVPNRKPISVRIFISSTFA</sequence>
<gene>
    <name evidence="1" type="ORF">OKA104_LOCUS41738</name>
</gene>
<dbReference type="AlphaFoldDB" id="A0A820CC55"/>